<reference evidence="7" key="1">
    <citation type="journal article" date="2015" name="Nature">
        <title>Complex archaea that bridge the gap between prokaryotes and eukaryotes.</title>
        <authorList>
            <person name="Spang A."/>
            <person name="Saw J.H."/>
            <person name="Jorgensen S.L."/>
            <person name="Zaremba-Niedzwiedzka K."/>
            <person name="Martijn J."/>
            <person name="Lind A.E."/>
            <person name="van Eijk R."/>
            <person name="Schleper C."/>
            <person name="Guy L."/>
            <person name="Ettema T.J."/>
        </authorList>
    </citation>
    <scope>NUCLEOTIDE SEQUENCE</scope>
</reference>
<dbReference type="AlphaFoldDB" id="A0A0F9V1G2"/>
<name>A0A0F9V1G2_9ZZZZ</name>
<dbReference type="Gene3D" id="2.170.120.20">
    <property type="entry name" value="Ribosomal protein L25, beta domain"/>
    <property type="match status" value="1"/>
</dbReference>
<sequence>MLILSAKIRQDTKKKAKALKEKGLLAAVVYGPKLKTLSLEVDLKEFKKTYKEAGESSLIKLRLPGLKKEYPVLIYEIQKDSISDEPIHVDFYQTSLTKEVEAEVPLAFEGEAKAVKELGGTLVRNISELRVKSLPQNLPKEIKVSIESLKTFEDKILIQDLKLPKEIKILKEPDEVIVLVTPPEKVEEELEKPVEEKVEEIKIAGKEEKTEGEERIESSEQ</sequence>
<gene>
    <name evidence="7" type="ORF">LCGC14_0197410</name>
</gene>
<evidence type="ECO:0000256" key="1">
    <source>
        <dbReference type="ARBA" id="ARBA00022730"/>
    </source>
</evidence>
<evidence type="ECO:0000259" key="5">
    <source>
        <dbReference type="Pfam" id="PF01386"/>
    </source>
</evidence>
<feature type="domain" description="Large ribosomal subunit protein bL25 L25" evidence="5">
    <location>
        <begin position="4"/>
        <end position="91"/>
    </location>
</feature>
<dbReference type="NCBIfam" id="TIGR00731">
    <property type="entry name" value="bL25_bact_ctc"/>
    <property type="match status" value="1"/>
</dbReference>
<dbReference type="GO" id="GO:0008097">
    <property type="term" value="F:5S rRNA binding"/>
    <property type="evidence" value="ECO:0007669"/>
    <property type="project" value="InterPro"/>
</dbReference>
<accession>A0A0F9V1G2</accession>
<keyword evidence="1" id="KW-0699">rRNA-binding</keyword>
<evidence type="ECO:0000256" key="2">
    <source>
        <dbReference type="ARBA" id="ARBA00022884"/>
    </source>
</evidence>
<feature type="domain" description="Large ribosomal subunit protein bL25 beta" evidence="6">
    <location>
        <begin position="99"/>
        <end position="183"/>
    </location>
</feature>
<dbReference type="InterPro" id="IPR029751">
    <property type="entry name" value="Ribosomal_L25_dom"/>
</dbReference>
<evidence type="ECO:0000256" key="3">
    <source>
        <dbReference type="ARBA" id="ARBA00022980"/>
    </source>
</evidence>
<dbReference type="PANTHER" id="PTHR33284:SF1">
    <property type="entry name" value="RIBOSOMAL PROTEIN L25_GLN-TRNA SYNTHETASE, ANTI-CODON-BINDING DOMAIN-CONTAINING PROTEIN"/>
    <property type="match status" value="1"/>
</dbReference>
<dbReference type="Pfam" id="PF01386">
    <property type="entry name" value="Ribosomal_L25p"/>
    <property type="match status" value="1"/>
</dbReference>
<dbReference type="InterPro" id="IPR020056">
    <property type="entry name" value="Rbsml_bL25/Gln-tRNA_synth_N"/>
</dbReference>
<dbReference type="InterPro" id="IPR020057">
    <property type="entry name" value="Ribosomal_bL25_b-dom"/>
</dbReference>
<dbReference type="InterPro" id="IPR011035">
    <property type="entry name" value="Ribosomal_bL25/Gln-tRNA_synth"/>
</dbReference>
<keyword evidence="2" id="KW-0694">RNA-binding</keyword>
<keyword evidence="4" id="KW-0687">Ribonucleoprotein</keyword>
<dbReference type="CDD" id="cd00495">
    <property type="entry name" value="Ribosomal_L25_TL5_CTC"/>
    <property type="match status" value="1"/>
</dbReference>
<dbReference type="GO" id="GO:0006412">
    <property type="term" value="P:translation"/>
    <property type="evidence" value="ECO:0007669"/>
    <property type="project" value="InterPro"/>
</dbReference>
<evidence type="ECO:0000313" key="7">
    <source>
        <dbReference type="EMBL" id="KKN93552.1"/>
    </source>
</evidence>
<organism evidence="7">
    <name type="scientific">marine sediment metagenome</name>
    <dbReference type="NCBI Taxonomy" id="412755"/>
    <lineage>
        <taxon>unclassified sequences</taxon>
        <taxon>metagenomes</taxon>
        <taxon>ecological metagenomes</taxon>
    </lineage>
</organism>
<keyword evidence="3" id="KW-0689">Ribosomal protein</keyword>
<dbReference type="InterPro" id="IPR037121">
    <property type="entry name" value="Ribosomal_bL25_C"/>
</dbReference>
<comment type="caution">
    <text evidence="7">The sequence shown here is derived from an EMBL/GenBank/DDBJ whole genome shotgun (WGS) entry which is preliminary data.</text>
</comment>
<dbReference type="InterPro" id="IPR020930">
    <property type="entry name" value="Ribosomal_uL5_bac-type"/>
</dbReference>
<dbReference type="Pfam" id="PF14693">
    <property type="entry name" value="Ribosomal_TL5_C"/>
    <property type="match status" value="1"/>
</dbReference>
<evidence type="ECO:0000259" key="6">
    <source>
        <dbReference type="Pfam" id="PF14693"/>
    </source>
</evidence>
<dbReference type="EMBL" id="LAZR01000085">
    <property type="protein sequence ID" value="KKN93552.1"/>
    <property type="molecule type" value="Genomic_DNA"/>
</dbReference>
<evidence type="ECO:0000256" key="4">
    <source>
        <dbReference type="ARBA" id="ARBA00023274"/>
    </source>
</evidence>
<protein>
    <submittedName>
        <fullName evidence="7">Uncharacterized protein</fullName>
    </submittedName>
</protein>
<dbReference type="GO" id="GO:0022625">
    <property type="term" value="C:cytosolic large ribosomal subunit"/>
    <property type="evidence" value="ECO:0007669"/>
    <property type="project" value="TreeGrafter"/>
</dbReference>
<dbReference type="Gene3D" id="2.40.240.10">
    <property type="entry name" value="Ribosomal Protein L25, Chain P"/>
    <property type="match status" value="1"/>
</dbReference>
<dbReference type="GO" id="GO:0003735">
    <property type="term" value="F:structural constituent of ribosome"/>
    <property type="evidence" value="ECO:0007669"/>
    <property type="project" value="InterPro"/>
</dbReference>
<proteinExistence type="inferred from homology"/>
<dbReference type="PANTHER" id="PTHR33284">
    <property type="entry name" value="RIBOSOMAL PROTEIN L25/GLN-TRNA SYNTHETASE, ANTI-CODON-BINDING DOMAIN-CONTAINING PROTEIN"/>
    <property type="match status" value="1"/>
</dbReference>
<dbReference type="SUPFAM" id="SSF50715">
    <property type="entry name" value="Ribosomal protein L25-like"/>
    <property type="match status" value="1"/>
</dbReference>
<dbReference type="HAMAP" id="MF_01334">
    <property type="entry name" value="Ribosomal_bL25_CTC"/>
    <property type="match status" value="1"/>
</dbReference>
<dbReference type="InterPro" id="IPR001021">
    <property type="entry name" value="Ribosomal_bL25_long"/>
</dbReference>